<proteinExistence type="predicted"/>
<organism evidence="1">
    <name type="scientific">Lepeophtheirus salmonis</name>
    <name type="common">Salmon louse</name>
    <name type="synonym">Caligus salmonis</name>
    <dbReference type="NCBI Taxonomy" id="72036"/>
    <lineage>
        <taxon>Eukaryota</taxon>
        <taxon>Metazoa</taxon>
        <taxon>Ecdysozoa</taxon>
        <taxon>Arthropoda</taxon>
        <taxon>Crustacea</taxon>
        <taxon>Multicrustacea</taxon>
        <taxon>Hexanauplia</taxon>
        <taxon>Copepoda</taxon>
        <taxon>Siphonostomatoida</taxon>
        <taxon>Caligidae</taxon>
        <taxon>Lepeophtheirus</taxon>
    </lineage>
</organism>
<evidence type="ECO:0000313" key="1">
    <source>
        <dbReference type="EMBL" id="CDW42359.1"/>
    </source>
</evidence>
<sequence>MLIFSRAVLRTLIIPMNGLTSANNILPIFPMNNVWILYLHVCLNVIPSEEVITSFNRSIIHCADSCNISL</sequence>
<dbReference type="EMBL" id="HACA01024998">
    <property type="protein sequence ID" value="CDW42359.1"/>
    <property type="molecule type" value="Transcribed_RNA"/>
</dbReference>
<accession>A0A0K2UVW4</accession>
<name>A0A0K2UVW4_LEPSM</name>
<reference evidence="1" key="1">
    <citation type="submission" date="2014-05" db="EMBL/GenBank/DDBJ databases">
        <authorList>
            <person name="Chronopoulou M."/>
        </authorList>
    </citation>
    <scope>NUCLEOTIDE SEQUENCE</scope>
    <source>
        <tissue evidence="1">Whole organism</tissue>
    </source>
</reference>
<dbReference type="AlphaFoldDB" id="A0A0K2UVW4"/>
<protein>
    <submittedName>
        <fullName evidence="1">Uncharacterized protein</fullName>
    </submittedName>
</protein>